<comment type="caution">
    <text evidence="2">The sequence shown here is derived from an EMBL/GenBank/DDBJ whole genome shotgun (WGS) entry which is preliminary data.</text>
</comment>
<dbReference type="VEuPathDB" id="FungiDB:Malapachy_1965"/>
<protein>
    <submittedName>
        <fullName evidence="2">Uncharacterized protein</fullName>
    </submittedName>
</protein>
<dbReference type="Proteomes" id="UP000037751">
    <property type="component" value="Unassembled WGS sequence"/>
</dbReference>
<sequence length="59" mass="6044">MPMRRVDASHGLGPAAHGLGQGADVAQPHTALRQPVADEAPAQVGAKHPVAFDQSLRGP</sequence>
<dbReference type="GeneID" id="28728336"/>
<accession>A0A0M8MNN6</accession>
<dbReference type="EMBL" id="LGAV01000005">
    <property type="protein sequence ID" value="KOS13757.1"/>
    <property type="molecule type" value="Genomic_DNA"/>
</dbReference>
<feature type="region of interest" description="Disordered" evidence="1">
    <location>
        <begin position="1"/>
        <end position="59"/>
    </location>
</feature>
<evidence type="ECO:0000256" key="1">
    <source>
        <dbReference type="SAM" id="MobiDB-lite"/>
    </source>
</evidence>
<gene>
    <name evidence="2" type="ORF">Malapachy_1965</name>
</gene>
<dbReference type="RefSeq" id="XP_017991389.1">
    <property type="nucleotide sequence ID" value="XM_018136461.1"/>
</dbReference>
<reference evidence="2 3" key="1">
    <citation type="submission" date="2015-07" db="EMBL/GenBank/DDBJ databases">
        <title>Draft Genome Sequence of Malassezia furfur CBS1878 and Malassezia pachydermatis CBS1879.</title>
        <authorList>
            <person name="Triana S."/>
            <person name="Ohm R."/>
            <person name="Gonzalez A."/>
            <person name="DeCock H."/>
            <person name="Restrepo S."/>
            <person name="Celis A."/>
        </authorList>
    </citation>
    <scope>NUCLEOTIDE SEQUENCE [LARGE SCALE GENOMIC DNA]</scope>
    <source>
        <strain evidence="2 3">CBS 1879</strain>
    </source>
</reference>
<name>A0A0M8MNN6_9BASI</name>
<dbReference type="AlphaFoldDB" id="A0A0M8MNN6"/>
<keyword evidence="3" id="KW-1185">Reference proteome</keyword>
<evidence type="ECO:0000313" key="3">
    <source>
        <dbReference type="Proteomes" id="UP000037751"/>
    </source>
</evidence>
<organism evidence="2 3">
    <name type="scientific">Malassezia pachydermatis</name>
    <dbReference type="NCBI Taxonomy" id="77020"/>
    <lineage>
        <taxon>Eukaryota</taxon>
        <taxon>Fungi</taxon>
        <taxon>Dikarya</taxon>
        <taxon>Basidiomycota</taxon>
        <taxon>Ustilaginomycotina</taxon>
        <taxon>Malasseziomycetes</taxon>
        <taxon>Malasseziales</taxon>
        <taxon>Malasseziaceae</taxon>
        <taxon>Malassezia</taxon>
    </lineage>
</organism>
<proteinExistence type="predicted"/>
<evidence type="ECO:0000313" key="2">
    <source>
        <dbReference type="EMBL" id="KOS13757.1"/>
    </source>
</evidence>